<reference evidence="2 3" key="1">
    <citation type="submission" date="2017-12" db="EMBL/GenBank/DDBJ databases">
        <title>Comparative genomics of Botrytis spp.</title>
        <authorList>
            <person name="Valero-Jimenez C.A."/>
            <person name="Tapia P."/>
            <person name="Veloso J."/>
            <person name="Silva-Moreno E."/>
            <person name="Staats M."/>
            <person name="Valdes J.H."/>
            <person name="Van Kan J.A.L."/>
        </authorList>
    </citation>
    <scope>NUCLEOTIDE SEQUENCE [LARGE SCALE GENOMIC DNA]</scope>
    <source>
        <strain evidence="2 3">Be9601</strain>
    </source>
</reference>
<feature type="compositionally biased region" description="Basic and acidic residues" evidence="1">
    <location>
        <begin position="1"/>
        <end position="13"/>
    </location>
</feature>
<protein>
    <submittedName>
        <fullName evidence="2">Uncharacterized protein</fullName>
    </submittedName>
</protein>
<proteinExistence type="predicted"/>
<dbReference type="AlphaFoldDB" id="A0A4Z1JR92"/>
<gene>
    <name evidence="2" type="ORF">BELL_0189g00010</name>
</gene>
<keyword evidence="3" id="KW-1185">Reference proteome</keyword>
<feature type="region of interest" description="Disordered" evidence="1">
    <location>
        <begin position="1"/>
        <end position="24"/>
    </location>
</feature>
<comment type="caution">
    <text evidence="2">The sequence shown here is derived from an EMBL/GenBank/DDBJ whole genome shotgun (WGS) entry which is preliminary data.</text>
</comment>
<dbReference type="Proteomes" id="UP000297229">
    <property type="component" value="Unassembled WGS sequence"/>
</dbReference>
<feature type="region of interest" description="Disordered" evidence="1">
    <location>
        <begin position="73"/>
        <end position="112"/>
    </location>
</feature>
<accession>A0A4Z1JR92</accession>
<dbReference type="STRING" id="278938.A0A4Z1JR92"/>
<evidence type="ECO:0000256" key="1">
    <source>
        <dbReference type="SAM" id="MobiDB-lite"/>
    </source>
</evidence>
<dbReference type="EMBL" id="PQXM01000188">
    <property type="protein sequence ID" value="TGO75854.1"/>
    <property type="molecule type" value="Genomic_DNA"/>
</dbReference>
<evidence type="ECO:0000313" key="2">
    <source>
        <dbReference type="EMBL" id="TGO75854.1"/>
    </source>
</evidence>
<name>A0A4Z1JR92_9HELO</name>
<evidence type="ECO:0000313" key="3">
    <source>
        <dbReference type="Proteomes" id="UP000297229"/>
    </source>
</evidence>
<organism evidence="2 3">
    <name type="scientific">Botrytis elliptica</name>
    <dbReference type="NCBI Taxonomy" id="278938"/>
    <lineage>
        <taxon>Eukaryota</taxon>
        <taxon>Fungi</taxon>
        <taxon>Dikarya</taxon>
        <taxon>Ascomycota</taxon>
        <taxon>Pezizomycotina</taxon>
        <taxon>Leotiomycetes</taxon>
        <taxon>Helotiales</taxon>
        <taxon>Sclerotiniaceae</taxon>
        <taxon>Botrytis</taxon>
    </lineage>
</organism>
<sequence length="231" mass="26105">MHEHKPDLDDRWTQHQRRNNKTRTQSWDCTLCSEHTVFTSTEELWKHAEENHRDKFPINSRELQQFRKAFESDSAAKMPPKHESFRKKHTQINGVAEAERPSSLSKRPLDTPQPTRSLLGLQALNLGPQSDEYTIILQPETRPISQEQLVAEVKGIYAGLVMVEAKCIEFDNKQAGLGHKTNIHGHSFDLYLIQPHVGCSILCNSLVTSCLSQVALGSLLCLEGNLLSLGT</sequence>